<keyword evidence="3" id="KW-1185">Reference proteome</keyword>
<dbReference type="Proteomes" id="UP001446871">
    <property type="component" value="Unassembled WGS sequence"/>
</dbReference>
<feature type="signal peptide" evidence="1">
    <location>
        <begin position="1"/>
        <end position="19"/>
    </location>
</feature>
<keyword evidence="1" id="KW-0732">Signal</keyword>
<dbReference type="EMBL" id="JAQQWM010000003">
    <property type="protein sequence ID" value="KAK8072848.1"/>
    <property type="molecule type" value="Genomic_DNA"/>
</dbReference>
<protein>
    <submittedName>
        <fullName evidence="2">Uncharacterized protein</fullName>
    </submittedName>
</protein>
<reference evidence="2 3" key="1">
    <citation type="submission" date="2023-01" db="EMBL/GenBank/DDBJ databases">
        <title>Analysis of 21 Apiospora genomes using comparative genomics revels a genus with tremendous synthesis potential of carbohydrate active enzymes and secondary metabolites.</title>
        <authorList>
            <person name="Sorensen T."/>
        </authorList>
    </citation>
    <scope>NUCLEOTIDE SEQUENCE [LARGE SCALE GENOMIC DNA]</scope>
    <source>
        <strain evidence="2 3">CBS 83171</strain>
    </source>
</reference>
<name>A0ABR1VNS3_9PEZI</name>
<proteinExistence type="predicted"/>
<evidence type="ECO:0000313" key="3">
    <source>
        <dbReference type="Proteomes" id="UP001446871"/>
    </source>
</evidence>
<accession>A0ABR1VNS3</accession>
<gene>
    <name evidence="2" type="ORF">PG996_006196</name>
</gene>
<feature type="chain" id="PRO_5046223485" evidence="1">
    <location>
        <begin position="20"/>
        <end position="166"/>
    </location>
</feature>
<evidence type="ECO:0000256" key="1">
    <source>
        <dbReference type="SAM" id="SignalP"/>
    </source>
</evidence>
<comment type="caution">
    <text evidence="2">The sequence shown here is derived from an EMBL/GenBank/DDBJ whole genome shotgun (WGS) entry which is preliminary data.</text>
</comment>
<sequence length="166" mass="18104">MHTFTIALSLLLGSAFTSASDAAVKPTQTIPASCTTTSRHALVTHSCYTATAYTTRIGGCERLECPPAYPTRHVPPVRDRVHRHGPVQDRLLPHHADDHRHHALPEPLPGVPSHGADQDYHYRLPDFGLRARGDDDGCTSWRHAGYEFTKSYMGAVWVLLGSGSGG</sequence>
<evidence type="ECO:0000313" key="2">
    <source>
        <dbReference type="EMBL" id="KAK8072848.1"/>
    </source>
</evidence>
<organism evidence="2 3">
    <name type="scientific">Apiospora saccharicola</name>
    <dbReference type="NCBI Taxonomy" id="335842"/>
    <lineage>
        <taxon>Eukaryota</taxon>
        <taxon>Fungi</taxon>
        <taxon>Dikarya</taxon>
        <taxon>Ascomycota</taxon>
        <taxon>Pezizomycotina</taxon>
        <taxon>Sordariomycetes</taxon>
        <taxon>Xylariomycetidae</taxon>
        <taxon>Amphisphaeriales</taxon>
        <taxon>Apiosporaceae</taxon>
        <taxon>Apiospora</taxon>
    </lineage>
</organism>